<comment type="caution">
    <text evidence="3">The sequence shown here is derived from an EMBL/GenBank/DDBJ whole genome shotgun (WGS) entry which is preliminary data.</text>
</comment>
<dbReference type="InterPro" id="IPR036291">
    <property type="entry name" value="NAD(P)-bd_dom_sf"/>
</dbReference>
<reference evidence="4" key="1">
    <citation type="journal article" date="2019" name="Int. J. Syst. Evol. Microbiol.">
        <title>The Global Catalogue of Microorganisms (GCM) 10K type strain sequencing project: providing services to taxonomists for standard genome sequencing and annotation.</title>
        <authorList>
            <consortium name="The Broad Institute Genomics Platform"/>
            <consortium name="The Broad Institute Genome Sequencing Center for Infectious Disease"/>
            <person name="Wu L."/>
            <person name="Ma J."/>
        </authorList>
    </citation>
    <scope>NUCLEOTIDE SEQUENCE [LARGE SCALE GENOMIC DNA]</scope>
    <source>
        <strain evidence="4">JCM 17459</strain>
    </source>
</reference>
<dbReference type="InterPro" id="IPR013149">
    <property type="entry name" value="ADH-like_C"/>
</dbReference>
<dbReference type="InterPro" id="IPR020843">
    <property type="entry name" value="ER"/>
</dbReference>
<dbReference type="Proteomes" id="UP001499841">
    <property type="component" value="Unassembled WGS sequence"/>
</dbReference>
<evidence type="ECO:0000259" key="2">
    <source>
        <dbReference type="SMART" id="SM00829"/>
    </source>
</evidence>
<evidence type="ECO:0000256" key="1">
    <source>
        <dbReference type="ARBA" id="ARBA00022857"/>
    </source>
</evidence>
<dbReference type="InterPro" id="IPR051603">
    <property type="entry name" value="Zinc-ADH_QOR/CCCR"/>
</dbReference>
<name>A0ABP8EYE9_9MICO</name>
<dbReference type="InterPro" id="IPR013154">
    <property type="entry name" value="ADH-like_N"/>
</dbReference>
<evidence type="ECO:0000313" key="3">
    <source>
        <dbReference type="EMBL" id="GAA4288985.1"/>
    </source>
</evidence>
<organism evidence="3 4">
    <name type="scientific">Georgenia daeguensis</name>
    <dbReference type="NCBI Taxonomy" id="908355"/>
    <lineage>
        <taxon>Bacteria</taxon>
        <taxon>Bacillati</taxon>
        <taxon>Actinomycetota</taxon>
        <taxon>Actinomycetes</taxon>
        <taxon>Micrococcales</taxon>
        <taxon>Bogoriellaceae</taxon>
        <taxon>Georgenia</taxon>
    </lineage>
</organism>
<dbReference type="Pfam" id="PF00107">
    <property type="entry name" value="ADH_zinc_N"/>
    <property type="match status" value="1"/>
</dbReference>
<dbReference type="PANTHER" id="PTHR44154:SF1">
    <property type="entry name" value="QUINONE OXIDOREDUCTASE"/>
    <property type="match status" value="1"/>
</dbReference>
<dbReference type="EMBL" id="BAABBA010000020">
    <property type="protein sequence ID" value="GAA4288985.1"/>
    <property type="molecule type" value="Genomic_DNA"/>
</dbReference>
<dbReference type="Pfam" id="PF08240">
    <property type="entry name" value="ADH_N"/>
    <property type="match status" value="1"/>
</dbReference>
<dbReference type="PANTHER" id="PTHR44154">
    <property type="entry name" value="QUINONE OXIDOREDUCTASE"/>
    <property type="match status" value="1"/>
</dbReference>
<proteinExistence type="predicted"/>
<gene>
    <name evidence="3" type="ORF">GCM10022262_33460</name>
</gene>
<dbReference type="InterPro" id="IPR011032">
    <property type="entry name" value="GroES-like_sf"/>
</dbReference>
<dbReference type="Gene3D" id="3.40.50.720">
    <property type="entry name" value="NAD(P)-binding Rossmann-like Domain"/>
    <property type="match status" value="1"/>
</dbReference>
<keyword evidence="1" id="KW-0521">NADP</keyword>
<accession>A0ABP8EYE9</accession>
<dbReference type="RefSeq" id="WP_345043674.1">
    <property type="nucleotide sequence ID" value="NZ_BAABBA010000020.1"/>
</dbReference>
<sequence length="329" mass="34406">MRCALVRSQDPDDPLAGLEIGELNPQPPAGWVPVTVRAASLNHHDLWSLRGIGLPADRLPMILGTDAAGVLDDGSEVVVHSVIPSPTWHGEETLDPRRTLLSEKHPGTLAERVWVPARNLVPKDPALSWAEASCLPTAYLTAYRMLFDAAGLRPGQTVLVQGAGGGVATAAILLARAAGLRVWCTSRTEAKRSRAVELGAHQAFETGARLPEQVDAVLETVGEATWSHSLKALRPGGTVAVAGATSGAMPPADLGRVFFRSLRIAGTTMGTREQLVAVQQMLVATGVRPLVDSVVPLDGVRDALARMAGGDVVGKIVVEPGEAGAGRAA</sequence>
<keyword evidence="4" id="KW-1185">Reference proteome</keyword>
<evidence type="ECO:0000313" key="4">
    <source>
        <dbReference type="Proteomes" id="UP001499841"/>
    </source>
</evidence>
<feature type="domain" description="Enoyl reductase (ER)" evidence="2">
    <location>
        <begin position="13"/>
        <end position="318"/>
    </location>
</feature>
<protein>
    <submittedName>
        <fullName evidence="3">Zinc-binding dehydrogenase</fullName>
    </submittedName>
</protein>
<dbReference type="SUPFAM" id="SSF50129">
    <property type="entry name" value="GroES-like"/>
    <property type="match status" value="1"/>
</dbReference>
<dbReference type="SMART" id="SM00829">
    <property type="entry name" value="PKS_ER"/>
    <property type="match status" value="1"/>
</dbReference>
<dbReference type="SUPFAM" id="SSF51735">
    <property type="entry name" value="NAD(P)-binding Rossmann-fold domains"/>
    <property type="match status" value="1"/>
</dbReference>
<dbReference type="Gene3D" id="3.90.180.10">
    <property type="entry name" value="Medium-chain alcohol dehydrogenases, catalytic domain"/>
    <property type="match status" value="1"/>
</dbReference>